<feature type="region of interest" description="Disordered" evidence="2">
    <location>
        <begin position="608"/>
        <end position="628"/>
    </location>
</feature>
<feature type="region of interest" description="Disordered" evidence="2">
    <location>
        <begin position="383"/>
        <end position="411"/>
    </location>
</feature>
<feature type="compositionally biased region" description="Basic and acidic residues" evidence="2">
    <location>
        <begin position="189"/>
        <end position="203"/>
    </location>
</feature>
<dbReference type="EMBL" id="KB915766">
    <property type="protein sequence ID" value="EOD52368.1"/>
    <property type="molecule type" value="Genomic_DNA"/>
</dbReference>
<feature type="region of interest" description="Disordered" evidence="2">
    <location>
        <begin position="82"/>
        <end position="141"/>
    </location>
</feature>
<feature type="compositionally biased region" description="Basic and acidic residues" evidence="2">
    <location>
        <begin position="318"/>
        <end position="332"/>
    </location>
</feature>
<name>R1EX78_BOTPV</name>
<feature type="compositionally biased region" description="Basic and acidic residues" evidence="2">
    <location>
        <begin position="561"/>
        <end position="572"/>
    </location>
</feature>
<evidence type="ECO:0000313" key="4">
    <source>
        <dbReference type="Proteomes" id="UP000013521"/>
    </source>
</evidence>
<feature type="compositionally biased region" description="Low complexity" evidence="2">
    <location>
        <begin position="256"/>
        <end position="269"/>
    </location>
</feature>
<evidence type="ECO:0000256" key="1">
    <source>
        <dbReference type="SAM" id="Coils"/>
    </source>
</evidence>
<feature type="region of interest" description="Disordered" evidence="2">
    <location>
        <begin position="475"/>
        <end position="521"/>
    </location>
</feature>
<dbReference type="Proteomes" id="UP000013521">
    <property type="component" value="Unassembled WGS sequence"/>
</dbReference>
<dbReference type="KEGG" id="npa:UCRNP2_858"/>
<dbReference type="eggNOG" id="ENOG502SWK0">
    <property type="taxonomic scope" value="Eukaryota"/>
</dbReference>
<feature type="compositionally biased region" description="Low complexity" evidence="2">
    <location>
        <begin position="283"/>
        <end position="302"/>
    </location>
</feature>
<organism evidence="3 4">
    <name type="scientific">Botryosphaeria parva (strain UCR-NP2)</name>
    <name type="common">Grapevine canker fungus</name>
    <name type="synonym">Neofusicoccum parvum</name>
    <dbReference type="NCBI Taxonomy" id="1287680"/>
    <lineage>
        <taxon>Eukaryota</taxon>
        <taxon>Fungi</taxon>
        <taxon>Dikarya</taxon>
        <taxon>Ascomycota</taxon>
        <taxon>Pezizomycotina</taxon>
        <taxon>Dothideomycetes</taxon>
        <taxon>Dothideomycetes incertae sedis</taxon>
        <taxon>Botryosphaeriales</taxon>
        <taxon>Botryosphaeriaceae</taxon>
        <taxon>Neofusicoccum</taxon>
    </lineage>
</organism>
<feature type="coiled-coil region" evidence="1">
    <location>
        <begin position="662"/>
        <end position="689"/>
    </location>
</feature>
<sequence length="703" mass="75049">MFVPAQGVVQTKTKGGTKYLQIVTDQSPIDSQSLANQSLTTSKSNEMLSLKRRSASLPDKLNNHSLGTDQIDTWLSTFGRLQEQSPDLSSSEGGGGLATTDDKPSLPLRVTNPSASSDAQSSTATESVRLVPNSEQQPASNEIKTSYAVAMDAKAALFSNPPSCLTTPTAIITAESVSPVVTPAAEEDDQRRPTTSDTDRTIQEDASTLQKKGQQQQPPRRPREKTSSERLAGQGINVRRGPSSHSNKKGGEHRASLPVSSSGSSSTYSADEAGGANNHARVDSVMTDTSSSSASSSGSSTSTDRDELRNGALHLTRRSRDDKIRARKLRDLQRRRKKSSGGGGAVRHGIDEIITQPLNEEEPAVPSPDHLERARLLRRKNESASLRPVSLVVPSPSEPTGYTPRSDGDGRMALTPVVTVAEQMPVPRGRCVRKPARLVLRDELPPLHLHHHRRRSSAGAPARRVVAVRTSLSAPPAVVGGGSRDDVEAVSDAAQRRRREASPSAATSRRASSLKAAPGRDEQLRELRAHLHRDQHLLQHNLPCDNDDNQVASLPAPSSTGRDHRGAMRDLHAPPPATAHHHPPACRDSVATSTSSTSNGFGYYFPHSHSHSHSHSSGSGSGTRFSNHTLATPSAMSVASGPAAAAVASQQQLAHARSGNGKDVLEARVEALERQNRLLEAALQAVLRTSGMLNRCPMGLVTL</sequence>
<feature type="compositionally biased region" description="Polar residues" evidence="2">
    <location>
        <begin position="82"/>
        <end position="91"/>
    </location>
</feature>
<accession>R1EX78</accession>
<evidence type="ECO:0000313" key="3">
    <source>
        <dbReference type="EMBL" id="EOD52368.1"/>
    </source>
</evidence>
<dbReference type="OrthoDB" id="3832538at2759"/>
<feature type="compositionally biased region" description="Low complexity" evidence="2">
    <location>
        <begin position="111"/>
        <end position="127"/>
    </location>
</feature>
<feature type="compositionally biased region" description="Low complexity" evidence="2">
    <location>
        <begin position="502"/>
        <end position="517"/>
    </location>
</feature>
<gene>
    <name evidence="3" type="ORF">UCRNP2_858</name>
</gene>
<protein>
    <submittedName>
        <fullName evidence="3">Uncharacterized protein</fullName>
    </submittedName>
</protein>
<reference evidence="4" key="1">
    <citation type="journal article" date="2013" name="Genome Announc.">
        <title>Draft genome sequence of Neofusicoccum parvum isolate UCR-NP2, a fungal vascular pathogen associated with grapevine cankers.</title>
        <authorList>
            <person name="Blanco-Ulate B."/>
            <person name="Rolshausen P."/>
            <person name="Cantu D."/>
        </authorList>
    </citation>
    <scope>NUCLEOTIDE SEQUENCE [LARGE SCALE GENOMIC DNA]</scope>
    <source>
        <strain evidence="4">UCR-NP2</strain>
    </source>
</reference>
<dbReference type="OMA" id="ANNHARV"/>
<feature type="region of interest" description="Disordered" evidence="2">
    <location>
        <begin position="178"/>
        <end position="369"/>
    </location>
</feature>
<proteinExistence type="predicted"/>
<keyword evidence="1" id="KW-0175">Coiled coil</keyword>
<feature type="compositionally biased region" description="Polar residues" evidence="2">
    <location>
        <begin position="204"/>
        <end position="213"/>
    </location>
</feature>
<evidence type="ECO:0000256" key="2">
    <source>
        <dbReference type="SAM" id="MobiDB-lite"/>
    </source>
</evidence>
<feature type="compositionally biased region" description="Polar residues" evidence="2">
    <location>
        <begin position="549"/>
        <end position="560"/>
    </location>
</feature>
<dbReference type="AlphaFoldDB" id="R1EX78"/>
<feature type="region of interest" description="Disordered" evidence="2">
    <location>
        <begin position="540"/>
        <end position="593"/>
    </location>
</feature>
<dbReference type="HOGENOM" id="CLU_392307_0_0_1"/>